<dbReference type="Pfam" id="PF01593">
    <property type="entry name" value="Amino_oxidase"/>
    <property type="match status" value="1"/>
</dbReference>
<dbReference type="AlphaFoldDB" id="A0AAN7W680"/>
<dbReference type="Gene3D" id="3.90.660.10">
    <property type="match status" value="1"/>
</dbReference>
<proteinExistence type="predicted"/>
<name>A0AAN7W680_9SACH</name>
<gene>
    <name evidence="2" type="ORF">RI543_000442</name>
</gene>
<dbReference type="EMBL" id="JAWIZZ010000015">
    <property type="protein sequence ID" value="KAK5782119.1"/>
    <property type="molecule type" value="Genomic_DNA"/>
</dbReference>
<dbReference type="GO" id="GO:0016491">
    <property type="term" value="F:oxidoreductase activity"/>
    <property type="evidence" value="ECO:0007669"/>
    <property type="project" value="InterPro"/>
</dbReference>
<evidence type="ECO:0000259" key="1">
    <source>
        <dbReference type="Pfam" id="PF01593"/>
    </source>
</evidence>
<comment type="caution">
    <text evidence="2">The sequence shown here is derived from an EMBL/GenBank/DDBJ whole genome shotgun (WGS) entry which is preliminary data.</text>
</comment>
<dbReference type="Proteomes" id="UP001306508">
    <property type="component" value="Unassembled WGS sequence"/>
</dbReference>
<dbReference type="PRINTS" id="PR00419">
    <property type="entry name" value="ADXRDTASE"/>
</dbReference>
<organism evidence="2 3">
    <name type="scientific">Arxiozyma heterogenica</name>
    <dbReference type="NCBI Taxonomy" id="278026"/>
    <lineage>
        <taxon>Eukaryota</taxon>
        <taxon>Fungi</taxon>
        <taxon>Dikarya</taxon>
        <taxon>Ascomycota</taxon>
        <taxon>Saccharomycotina</taxon>
        <taxon>Saccharomycetes</taxon>
        <taxon>Saccharomycetales</taxon>
        <taxon>Saccharomycetaceae</taxon>
        <taxon>Arxiozyma</taxon>
    </lineage>
</organism>
<dbReference type="SUPFAM" id="SSF54373">
    <property type="entry name" value="FAD-linked reductases, C-terminal domain"/>
    <property type="match status" value="1"/>
</dbReference>
<keyword evidence="3" id="KW-1185">Reference proteome</keyword>
<dbReference type="InterPro" id="IPR050281">
    <property type="entry name" value="Flavin_monoamine_oxidase"/>
</dbReference>
<sequence>MSRVAIIGAGIAGLKAASTLHAKGFTQVKIFEARDRIGGRLYTVTGFDGIRKYDMGAGWHHDTLCNGLFDEEAKLQENDGSSAPFLFDDDFNIYIDKDYGRVDRHPEMRLEFIDREVEKFADMQYHQSLDIPDTSFYELIIKYLFQKKNFLSDEQIRYAPQICRFLELWHGCDWKSLSAKDTYFGHQGRNAMVLNFDVLVQRIARNFPSNWIKLNTVVNSITRRNNEVIITTTSGDTHVVDYVIVTIPQSVLELSLLDNKQLNGRIEFNPPLNEKIVKGLNSIHYGSLGKVVFEFQKATWSAESSKIVTLAQSSRKFVEIVRNSTDISTLVKDLSNLDNQEEEDCWKHPFYIINFEKINGTPSLMILTQEPVSKYIESLNNDYNKIFQYFEPILNKVMSTFNSGSVVNGIDQDVSESGNHAILKNIICSNWSSDPYSRGSYTACKPGDDGWYMIVAMNEGQDSKIRFAGEHTVMDGAGCVYGAWESGHREATYIAEHTTL</sequence>
<dbReference type="InterPro" id="IPR036188">
    <property type="entry name" value="FAD/NAD-bd_sf"/>
</dbReference>
<evidence type="ECO:0000313" key="3">
    <source>
        <dbReference type="Proteomes" id="UP001306508"/>
    </source>
</evidence>
<dbReference type="Gene3D" id="3.50.50.60">
    <property type="entry name" value="FAD/NAD(P)-binding domain"/>
    <property type="match status" value="1"/>
</dbReference>
<dbReference type="SUPFAM" id="SSF51905">
    <property type="entry name" value="FAD/NAD(P)-binding domain"/>
    <property type="match status" value="1"/>
</dbReference>
<feature type="domain" description="Amine oxidase" evidence="1">
    <location>
        <begin position="11"/>
        <end position="494"/>
    </location>
</feature>
<dbReference type="PANTHER" id="PTHR10742:SF410">
    <property type="entry name" value="LYSINE-SPECIFIC HISTONE DEMETHYLASE 2"/>
    <property type="match status" value="1"/>
</dbReference>
<dbReference type="InterPro" id="IPR002937">
    <property type="entry name" value="Amino_oxidase"/>
</dbReference>
<reference evidence="3" key="1">
    <citation type="submission" date="2023-07" db="EMBL/GenBank/DDBJ databases">
        <title>A draft genome of Kazachstania heterogenica Y-27499.</title>
        <authorList>
            <person name="Donic C."/>
            <person name="Kralova J.S."/>
            <person name="Fidel L."/>
            <person name="Ben-Dor S."/>
            <person name="Jung S."/>
        </authorList>
    </citation>
    <scope>NUCLEOTIDE SEQUENCE [LARGE SCALE GENOMIC DNA]</scope>
    <source>
        <strain evidence="3">Y27499</strain>
    </source>
</reference>
<evidence type="ECO:0000313" key="2">
    <source>
        <dbReference type="EMBL" id="KAK5782119.1"/>
    </source>
</evidence>
<accession>A0AAN7W680</accession>
<dbReference type="PANTHER" id="PTHR10742">
    <property type="entry name" value="FLAVIN MONOAMINE OXIDASE"/>
    <property type="match status" value="1"/>
</dbReference>
<protein>
    <recommendedName>
        <fullName evidence="1">Amine oxidase domain-containing protein</fullName>
    </recommendedName>
</protein>